<organism evidence="2">
    <name type="scientific">Siphoviridae sp. ctfZQ2</name>
    <dbReference type="NCBI Taxonomy" id="2826415"/>
    <lineage>
        <taxon>Viruses</taxon>
        <taxon>Duplodnaviria</taxon>
        <taxon>Heunggongvirae</taxon>
        <taxon>Uroviricota</taxon>
        <taxon>Caudoviricetes</taxon>
    </lineage>
</organism>
<proteinExistence type="predicted"/>
<sequence>MLMAFSFNVFMVFPSGLFCYFLKLDYSLTR</sequence>
<feature type="transmembrane region" description="Helical" evidence="1">
    <location>
        <begin position="6"/>
        <end position="24"/>
    </location>
</feature>
<keyword evidence="1" id="KW-0472">Membrane</keyword>
<name>A0A8S5NAN1_9CAUD</name>
<protein>
    <submittedName>
        <fullName evidence="2">Uncharacterized protein</fullName>
    </submittedName>
</protein>
<reference evidence="2" key="1">
    <citation type="journal article" date="2021" name="Proc. Natl. Acad. Sci. U.S.A.">
        <title>A Catalog of Tens of Thousands of Viruses from Human Metagenomes Reveals Hidden Associations with Chronic Diseases.</title>
        <authorList>
            <person name="Tisza M.J."/>
            <person name="Buck C.B."/>
        </authorList>
    </citation>
    <scope>NUCLEOTIDE SEQUENCE</scope>
    <source>
        <strain evidence="2">CtfZQ2</strain>
    </source>
</reference>
<keyword evidence="1" id="KW-0812">Transmembrane</keyword>
<keyword evidence="1" id="KW-1133">Transmembrane helix</keyword>
<dbReference type="EMBL" id="BK015122">
    <property type="protein sequence ID" value="DAD91845.1"/>
    <property type="molecule type" value="Genomic_DNA"/>
</dbReference>
<evidence type="ECO:0000256" key="1">
    <source>
        <dbReference type="SAM" id="Phobius"/>
    </source>
</evidence>
<evidence type="ECO:0000313" key="2">
    <source>
        <dbReference type="EMBL" id="DAD91845.1"/>
    </source>
</evidence>
<accession>A0A8S5NAN1</accession>